<proteinExistence type="predicted"/>
<dbReference type="AlphaFoldDB" id="X1SGT7"/>
<protein>
    <submittedName>
        <fullName evidence="1">Uncharacterized protein</fullName>
    </submittedName>
</protein>
<sequence length="134" mass="15441">MVTEIWDYINEKFRRWRSDAEGRGVTLPEGQYTVVPPALAGDDYHNLTLTADGKLRVDDPTTQAAIGALDDKIDIVQADLDIPVLNWFVWNIDDIHPHTIWMSAEWLSEEKPYEMQMAVEMRDLNRLLKMLIGV</sequence>
<comment type="caution">
    <text evidence="1">The sequence shown here is derived from an EMBL/GenBank/DDBJ whole genome shotgun (WGS) entry which is preliminary data.</text>
</comment>
<evidence type="ECO:0000313" key="1">
    <source>
        <dbReference type="EMBL" id="GAI74625.1"/>
    </source>
</evidence>
<organism evidence="1">
    <name type="scientific">marine sediment metagenome</name>
    <dbReference type="NCBI Taxonomy" id="412755"/>
    <lineage>
        <taxon>unclassified sequences</taxon>
        <taxon>metagenomes</taxon>
        <taxon>ecological metagenomes</taxon>
    </lineage>
</organism>
<dbReference type="EMBL" id="BARW01007657">
    <property type="protein sequence ID" value="GAI74625.1"/>
    <property type="molecule type" value="Genomic_DNA"/>
</dbReference>
<gene>
    <name evidence="1" type="ORF">S12H4_15878</name>
</gene>
<reference evidence="1" key="1">
    <citation type="journal article" date="2014" name="Front. Microbiol.">
        <title>High frequency of phylogenetically diverse reductive dehalogenase-homologous genes in deep subseafloor sedimentary metagenomes.</title>
        <authorList>
            <person name="Kawai M."/>
            <person name="Futagami T."/>
            <person name="Toyoda A."/>
            <person name="Takaki Y."/>
            <person name="Nishi S."/>
            <person name="Hori S."/>
            <person name="Arai W."/>
            <person name="Tsubouchi T."/>
            <person name="Morono Y."/>
            <person name="Uchiyama I."/>
            <person name="Ito T."/>
            <person name="Fujiyama A."/>
            <person name="Inagaki F."/>
            <person name="Takami H."/>
        </authorList>
    </citation>
    <scope>NUCLEOTIDE SEQUENCE</scope>
    <source>
        <strain evidence="1">Expedition CK06-06</strain>
    </source>
</reference>
<accession>X1SGT7</accession>
<name>X1SGT7_9ZZZZ</name>